<dbReference type="RefSeq" id="XP_001747626.1">
    <property type="nucleotide sequence ID" value="XM_001747574.1"/>
</dbReference>
<dbReference type="GeneID" id="5892738"/>
<dbReference type="OMA" id="FAWVKDA"/>
<evidence type="ECO:0000256" key="1">
    <source>
        <dbReference type="SAM" id="SignalP"/>
    </source>
</evidence>
<keyword evidence="3" id="KW-1185">Reference proteome</keyword>
<dbReference type="eggNOG" id="ENOG502SG0T">
    <property type="taxonomic scope" value="Eukaryota"/>
</dbReference>
<name>A9V4G6_MONBE</name>
<keyword evidence="1" id="KW-0732">Signal</keyword>
<reference evidence="2 3" key="1">
    <citation type="journal article" date="2008" name="Nature">
        <title>The genome of the choanoflagellate Monosiga brevicollis and the origin of metazoans.</title>
        <authorList>
            <consortium name="JGI Sequencing"/>
            <person name="King N."/>
            <person name="Westbrook M.J."/>
            <person name="Young S.L."/>
            <person name="Kuo A."/>
            <person name="Abedin M."/>
            <person name="Chapman J."/>
            <person name="Fairclough S."/>
            <person name="Hellsten U."/>
            <person name="Isogai Y."/>
            <person name="Letunic I."/>
            <person name="Marr M."/>
            <person name="Pincus D."/>
            <person name="Putnam N."/>
            <person name="Rokas A."/>
            <person name="Wright K.J."/>
            <person name="Zuzow R."/>
            <person name="Dirks W."/>
            <person name="Good M."/>
            <person name="Goodstein D."/>
            <person name="Lemons D."/>
            <person name="Li W."/>
            <person name="Lyons J.B."/>
            <person name="Morris A."/>
            <person name="Nichols S."/>
            <person name="Richter D.J."/>
            <person name="Salamov A."/>
            <person name="Bork P."/>
            <person name="Lim W.A."/>
            <person name="Manning G."/>
            <person name="Miller W.T."/>
            <person name="McGinnis W."/>
            <person name="Shapiro H."/>
            <person name="Tjian R."/>
            <person name="Grigoriev I.V."/>
            <person name="Rokhsar D."/>
        </authorList>
    </citation>
    <scope>NUCLEOTIDE SEQUENCE [LARGE SCALE GENOMIC DNA]</scope>
    <source>
        <strain evidence="3">MX1 / ATCC 50154</strain>
    </source>
</reference>
<dbReference type="AlphaFoldDB" id="A9V4G6"/>
<accession>A9V4G6</accession>
<proteinExistence type="predicted"/>
<feature type="signal peptide" evidence="1">
    <location>
        <begin position="1"/>
        <end position="17"/>
    </location>
</feature>
<evidence type="ECO:0000313" key="3">
    <source>
        <dbReference type="Proteomes" id="UP000001357"/>
    </source>
</evidence>
<dbReference type="Proteomes" id="UP000001357">
    <property type="component" value="Unassembled WGS sequence"/>
</dbReference>
<dbReference type="EMBL" id="CH991558">
    <property type="protein sequence ID" value="EDQ87706.1"/>
    <property type="molecule type" value="Genomic_DNA"/>
</dbReference>
<evidence type="ECO:0000313" key="2">
    <source>
        <dbReference type="EMBL" id="EDQ87706.1"/>
    </source>
</evidence>
<protein>
    <submittedName>
        <fullName evidence="2">Uncharacterized protein</fullName>
    </submittedName>
</protein>
<sequence>MYKLAVAMAVLAAVAFAQERPKISEDFLAVIDVERHDREGLVFGRGFLASDVEAQKAAERYDLDLNSSSGVHRVLHVFMLQRADLHREYQIDSEDMHDCHERDISDRLEAPFAWVEHASYIGEVTHRGVTLQGWQLRTAGVRLLLGVSPNNTNTPVIFERESGSELTRYYFAEFNATRPESKIFDVPEECHKRLNLGATPQRPDITETFTAIFDLESRDRENKAIFGEGFMGHDQAGQRAVERYDLHPREYHNFHVLALERADIHKDYEISSEDARDCHVRERPDPLEPLFAWVKDATYAGVVTHHELTLDAWEYRVGGARVMLGVAAGAPNTPVVLERESSSDFARYFFTQFNATMPPSYIFEIPEECQHNASTF</sequence>
<dbReference type="KEGG" id="mbr:MONBRDRAFT_37896"/>
<dbReference type="InParanoid" id="A9V4G6"/>
<organism evidence="2 3">
    <name type="scientific">Monosiga brevicollis</name>
    <name type="common">Choanoflagellate</name>
    <dbReference type="NCBI Taxonomy" id="81824"/>
    <lineage>
        <taxon>Eukaryota</taxon>
        <taxon>Choanoflagellata</taxon>
        <taxon>Craspedida</taxon>
        <taxon>Salpingoecidae</taxon>
        <taxon>Monosiga</taxon>
    </lineage>
</organism>
<gene>
    <name evidence="2" type="ORF">MONBRDRAFT_37896</name>
</gene>
<feature type="chain" id="PRO_5002744654" evidence="1">
    <location>
        <begin position="18"/>
        <end position="376"/>
    </location>
</feature>